<feature type="transmembrane region" description="Helical" evidence="1">
    <location>
        <begin position="32"/>
        <end position="49"/>
    </location>
</feature>
<proteinExistence type="predicted"/>
<accession>A0A926Q3G1</accession>
<dbReference type="EMBL" id="JACVDC010000064">
    <property type="protein sequence ID" value="MBC9797572.1"/>
    <property type="molecule type" value="Genomic_DNA"/>
</dbReference>
<name>A0A926Q3G1_9FLAO</name>
<dbReference type="RefSeq" id="WP_187966705.1">
    <property type="nucleotide sequence ID" value="NZ_JACVDC010000064.1"/>
</dbReference>
<dbReference type="Proteomes" id="UP000653730">
    <property type="component" value="Unassembled WGS sequence"/>
</dbReference>
<evidence type="ECO:0000256" key="1">
    <source>
        <dbReference type="SAM" id="Phobius"/>
    </source>
</evidence>
<keyword evidence="1" id="KW-1133">Transmembrane helix</keyword>
<evidence type="ECO:0000313" key="3">
    <source>
        <dbReference type="Proteomes" id="UP000653730"/>
    </source>
</evidence>
<keyword evidence="1" id="KW-0472">Membrane</keyword>
<keyword evidence="3" id="KW-1185">Reference proteome</keyword>
<comment type="caution">
    <text evidence="2">The sequence shown here is derived from an EMBL/GenBank/DDBJ whole genome shotgun (WGS) entry which is preliminary data.</text>
</comment>
<dbReference type="AlphaFoldDB" id="A0A926Q3G1"/>
<reference evidence="2 3" key="1">
    <citation type="submission" date="2020-09" db="EMBL/GenBank/DDBJ databases">
        <title>Sinomicrobium weinanense sp. nov., a halophilic bacteria isolated from saline-alkali soil.</title>
        <authorList>
            <person name="Wu P."/>
            <person name="Ren H."/>
            <person name="Mei Y."/>
            <person name="Liang Y."/>
            <person name="Chen Z."/>
        </authorList>
    </citation>
    <scope>NUCLEOTIDE SEQUENCE [LARGE SCALE GENOMIC DNA]</scope>
    <source>
        <strain evidence="2 3">FJxs</strain>
    </source>
</reference>
<protein>
    <submittedName>
        <fullName evidence="2">Uncharacterized protein</fullName>
    </submittedName>
</protein>
<evidence type="ECO:0000313" key="2">
    <source>
        <dbReference type="EMBL" id="MBC9797572.1"/>
    </source>
</evidence>
<keyword evidence="1" id="KW-0812">Transmembrane</keyword>
<gene>
    <name evidence="2" type="ORF">IBL28_16465</name>
</gene>
<sequence length="67" mass="8446">MKLFRITEIVYLVVAVLSVVEVIRKWDVDRSRAYLFLFFAVVSILMYFFRRYYRKRFEQRKNNDDRR</sequence>
<feature type="transmembrane region" description="Helical" evidence="1">
    <location>
        <begin position="9"/>
        <end position="26"/>
    </location>
</feature>
<organism evidence="2 3">
    <name type="scientific">Sinomicrobium weinanense</name>
    <dbReference type="NCBI Taxonomy" id="2842200"/>
    <lineage>
        <taxon>Bacteria</taxon>
        <taxon>Pseudomonadati</taxon>
        <taxon>Bacteroidota</taxon>
        <taxon>Flavobacteriia</taxon>
        <taxon>Flavobacteriales</taxon>
        <taxon>Flavobacteriaceae</taxon>
        <taxon>Sinomicrobium</taxon>
    </lineage>
</organism>